<dbReference type="GO" id="GO:0016757">
    <property type="term" value="F:glycosyltransferase activity"/>
    <property type="evidence" value="ECO:0007669"/>
    <property type="project" value="UniProtKB-KW"/>
</dbReference>
<evidence type="ECO:0000256" key="1">
    <source>
        <dbReference type="ARBA" id="ARBA00006739"/>
    </source>
</evidence>
<feature type="transmembrane region" description="Helical" evidence="4">
    <location>
        <begin position="518"/>
        <end position="538"/>
    </location>
</feature>
<dbReference type="AlphaFoldDB" id="A0A5C0UI14"/>
<proteinExistence type="inferred from homology"/>
<evidence type="ECO:0000259" key="5">
    <source>
        <dbReference type="Pfam" id="PF13632"/>
    </source>
</evidence>
<feature type="transmembrane region" description="Helical" evidence="4">
    <location>
        <begin position="550"/>
        <end position="573"/>
    </location>
</feature>
<dbReference type="RefSeq" id="WP_148952067.1">
    <property type="nucleotide sequence ID" value="NZ_CP043312.1"/>
</dbReference>
<feature type="domain" description="Glycosyltransferase 2-like" evidence="5">
    <location>
        <begin position="321"/>
        <end position="558"/>
    </location>
</feature>
<dbReference type="EMBL" id="CP043312">
    <property type="protein sequence ID" value="QEK39706.1"/>
    <property type="molecule type" value="Genomic_DNA"/>
</dbReference>
<dbReference type="OrthoDB" id="7431422at2"/>
<gene>
    <name evidence="6" type="ORF">FZC37_02060</name>
</gene>
<dbReference type="Gene3D" id="3.90.550.10">
    <property type="entry name" value="Spore Coat Polysaccharide Biosynthesis Protein SpsA, Chain A"/>
    <property type="match status" value="1"/>
</dbReference>
<dbReference type="PANTHER" id="PTHR43630">
    <property type="entry name" value="POLY-BETA-1,6-N-ACETYL-D-GLUCOSAMINE SYNTHASE"/>
    <property type="match status" value="1"/>
</dbReference>
<keyword evidence="7" id="KW-1185">Reference proteome</keyword>
<evidence type="ECO:0000256" key="3">
    <source>
        <dbReference type="ARBA" id="ARBA00022679"/>
    </source>
</evidence>
<accession>A0A5C0UI14</accession>
<keyword evidence="3 6" id="KW-0808">Transferase</keyword>
<feature type="transmembrane region" description="Helical" evidence="4">
    <location>
        <begin position="484"/>
        <end position="506"/>
    </location>
</feature>
<evidence type="ECO:0000313" key="7">
    <source>
        <dbReference type="Proteomes" id="UP000323844"/>
    </source>
</evidence>
<dbReference type="Proteomes" id="UP000323844">
    <property type="component" value="Chromosome"/>
</dbReference>
<reference evidence="6 7" key="1">
    <citation type="submission" date="2019-08" db="EMBL/GenBank/DDBJ databases">
        <title>Highly reduced genomes of protist endosymbionts show evolutionary convergence.</title>
        <authorList>
            <person name="George E."/>
            <person name="Husnik F."/>
            <person name="Tashyreva D."/>
            <person name="Prokopchuk G."/>
            <person name="Horak A."/>
            <person name="Kwong W.K."/>
            <person name="Lukes J."/>
            <person name="Keeling P.J."/>
        </authorList>
    </citation>
    <scope>NUCLEOTIDE SEQUENCE [LARGE SCALE GENOMIC DNA]</scope>
    <source>
        <strain evidence="6">1621</strain>
    </source>
</reference>
<name>A0A5C0UI14_9RICK</name>
<feature type="transmembrane region" description="Helical" evidence="4">
    <location>
        <begin position="171"/>
        <end position="188"/>
    </location>
</feature>
<keyword evidence="4" id="KW-1133">Transmembrane helix</keyword>
<feature type="transmembrane region" description="Helical" evidence="4">
    <location>
        <begin position="194"/>
        <end position="215"/>
    </location>
</feature>
<protein>
    <submittedName>
        <fullName evidence="6">Glycosyltransferase</fullName>
    </submittedName>
</protein>
<dbReference type="PANTHER" id="PTHR43630:SF1">
    <property type="entry name" value="POLY-BETA-1,6-N-ACETYL-D-GLUCOSAMINE SYNTHASE"/>
    <property type="match status" value="1"/>
</dbReference>
<dbReference type="SUPFAM" id="SSF53448">
    <property type="entry name" value="Nucleotide-diphospho-sugar transferases"/>
    <property type="match status" value="1"/>
</dbReference>
<keyword evidence="4" id="KW-0812">Transmembrane</keyword>
<keyword evidence="2" id="KW-0328">Glycosyltransferase</keyword>
<evidence type="ECO:0000256" key="4">
    <source>
        <dbReference type="SAM" id="Phobius"/>
    </source>
</evidence>
<dbReference type="KEGG" id="snay:FZC37_02060"/>
<organism evidence="6 7">
    <name type="scientific">Candidatus Sneabacter namystus</name>
    <dbReference type="NCBI Taxonomy" id="2601646"/>
    <lineage>
        <taxon>Bacteria</taxon>
        <taxon>Pseudomonadati</taxon>
        <taxon>Pseudomonadota</taxon>
        <taxon>Alphaproteobacteria</taxon>
        <taxon>Rickettsiales</taxon>
        <taxon>Rickettsiaceae</taxon>
        <taxon>Rickettsieae</taxon>
        <taxon>Candidatus Sneabacter</taxon>
    </lineage>
</organism>
<sequence length="600" mass="69597">MNLAQLIKYEYEDIDLLFLSYLLERKFLCKAQVSYALLAHASCCTDLVMILLEAGFIQYEKLLLLLSQFFGIKQLSSKHNMVVVGNYAELNDYCKRGYFECTDQCNKTFVISTVCDTKLLIQLVSSYSLERVLLCRNKDFFFILDSAFQRYSLAQSTSFVKFINKVSAKNVCYGRLIFLLVCTFYLFLIKINFIFHLINIAVLVIQNFFKGTLILTSAIKRWENNNAELDYFAEYPCYSILIPAYKEKHIARLLDAVSRFLYPKHKLDVKLLIEQDDDITNLAIKQYNIPFYVHVVYIPKSVPRTKPKAMNFAMPYVKGQYVTVYDAEDIPEPAQLIKSVHAFANLPLDYVCVQAKLRFYNAKENLLTKLMSIEYSVLFNFLVRGLNLLKFPIPLGGTSNHFRTSALKQVGCWDAYNVAEDADLGIRIFAHKYKVGVIDSFTSEEAPIDLSSWIKQRVRWLKGYWQTFFIFVYKRRSYGVKDTIGVISFVGFATYGQLIFPLAFILTFFAKTPFVQKLWLVNTYISMSYVILASILGIRAAKLVDHPLQYIYMIPCYFLYFLLHSIASVFAILELAFAPFQWNKTEHGVSKLTQKWLWKK</sequence>
<keyword evidence="4" id="KW-0472">Membrane</keyword>
<evidence type="ECO:0000313" key="6">
    <source>
        <dbReference type="EMBL" id="QEK39706.1"/>
    </source>
</evidence>
<dbReference type="InterPro" id="IPR001173">
    <property type="entry name" value="Glyco_trans_2-like"/>
</dbReference>
<comment type="similarity">
    <text evidence="1">Belongs to the glycosyltransferase 2 family.</text>
</comment>
<dbReference type="Pfam" id="PF13632">
    <property type="entry name" value="Glyco_trans_2_3"/>
    <property type="match status" value="1"/>
</dbReference>
<dbReference type="InterPro" id="IPR029044">
    <property type="entry name" value="Nucleotide-diphossugar_trans"/>
</dbReference>
<evidence type="ECO:0000256" key="2">
    <source>
        <dbReference type="ARBA" id="ARBA00022676"/>
    </source>
</evidence>